<evidence type="ECO:0000259" key="11">
    <source>
        <dbReference type="PROSITE" id="PS51068"/>
    </source>
</evidence>
<keyword evidence="13" id="KW-1185">Reference proteome</keyword>
<comment type="caution">
    <text evidence="12">The sequence shown here is derived from an EMBL/GenBank/DDBJ whole genome shotgun (WGS) entry which is preliminary data.</text>
</comment>
<evidence type="ECO:0000256" key="3">
    <source>
        <dbReference type="ARBA" id="ARBA00022763"/>
    </source>
</evidence>
<evidence type="ECO:0000313" key="13">
    <source>
        <dbReference type="Proteomes" id="UP000320762"/>
    </source>
</evidence>
<dbReference type="Pfam" id="PF01149">
    <property type="entry name" value="Fapy_DNA_glyco"/>
    <property type="match status" value="1"/>
</dbReference>
<dbReference type="Gene3D" id="3.20.190.10">
    <property type="entry name" value="MutM-like, N-terminal"/>
    <property type="match status" value="1"/>
</dbReference>
<keyword evidence="4" id="KW-0378">Hydrolase</keyword>
<dbReference type="PANTHER" id="PTHR22993">
    <property type="entry name" value="FORMAMIDOPYRIMIDINE-DNA GLYCOSYLASE"/>
    <property type="match status" value="1"/>
</dbReference>
<accession>A0A550CCA0</accession>
<dbReference type="GO" id="GO:0003684">
    <property type="term" value="F:damaged DNA binding"/>
    <property type="evidence" value="ECO:0007669"/>
    <property type="project" value="InterPro"/>
</dbReference>
<dbReference type="SMART" id="SM00898">
    <property type="entry name" value="Fapy_DNA_glyco"/>
    <property type="match status" value="1"/>
</dbReference>
<dbReference type="Pfam" id="PF06831">
    <property type="entry name" value="H2TH"/>
    <property type="match status" value="1"/>
</dbReference>
<name>A0A550CCA0_9AGAR</name>
<evidence type="ECO:0000256" key="1">
    <source>
        <dbReference type="ARBA" id="ARBA00001668"/>
    </source>
</evidence>
<comment type="similarity">
    <text evidence="2">Belongs to the FPG family.</text>
</comment>
<protein>
    <submittedName>
        <fullName evidence="12">DNA glycosylase/AP lyase</fullName>
    </submittedName>
</protein>
<keyword evidence="9" id="KW-0326">Glycosidase</keyword>
<evidence type="ECO:0000256" key="8">
    <source>
        <dbReference type="ARBA" id="ARBA00023268"/>
    </source>
</evidence>
<dbReference type="SMART" id="SM01232">
    <property type="entry name" value="H2TH"/>
    <property type="match status" value="1"/>
</dbReference>
<dbReference type="SUPFAM" id="SSF81624">
    <property type="entry name" value="N-terminal domain of MutM-like DNA repair proteins"/>
    <property type="match status" value="1"/>
</dbReference>
<dbReference type="GO" id="GO:0016829">
    <property type="term" value="F:lyase activity"/>
    <property type="evidence" value="ECO:0007669"/>
    <property type="project" value="UniProtKB-KW"/>
</dbReference>
<keyword evidence="3" id="KW-0227">DNA damage</keyword>
<dbReference type="GO" id="GO:0005634">
    <property type="term" value="C:nucleus"/>
    <property type="evidence" value="ECO:0007669"/>
    <property type="project" value="TreeGrafter"/>
</dbReference>
<evidence type="ECO:0000256" key="7">
    <source>
        <dbReference type="ARBA" id="ARBA00023239"/>
    </source>
</evidence>
<feature type="domain" description="Formamidopyrimidine-DNA glycosylase catalytic" evidence="11">
    <location>
        <begin position="2"/>
        <end position="130"/>
    </location>
</feature>
<dbReference type="GO" id="GO:0003906">
    <property type="term" value="F:DNA-(apurinic or apyrimidinic site) endonuclease activity"/>
    <property type="evidence" value="ECO:0007669"/>
    <property type="project" value="InterPro"/>
</dbReference>
<feature type="region of interest" description="Disordered" evidence="10">
    <location>
        <begin position="304"/>
        <end position="354"/>
    </location>
</feature>
<dbReference type="PANTHER" id="PTHR22993:SF9">
    <property type="entry name" value="FORMAMIDOPYRIMIDINE-DNA GLYCOSYLASE"/>
    <property type="match status" value="1"/>
</dbReference>
<dbReference type="PROSITE" id="PS51068">
    <property type="entry name" value="FPG_CAT"/>
    <property type="match status" value="1"/>
</dbReference>
<dbReference type="STRING" id="97359.A0A550CCA0"/>
<proteinExistence type="inferred from homology"/>
<comment type="catalytic activity">
    <reaction evidence="1">
        <text>Hydrolysis of DNA containing ring-opened 7-methylguanine residues, releasing 2,6-diamino-4-hydroxy-5-(N-methyl)formamidopyrimidine.</text>
        <dbReference type="EC" id="3.2.2.23"/>
    </reaction>
</comment>
<dbReference type="InterPro" id="IPR015886">
    <property type="entry name" value="H2TH_FPG"/>
</dbReference>
<keyword evidence="7 12" id="KW-0456">Lyase</keyword>
<evidence type="ECO:0000256" key="10">
    <source>
        <dbReference type="SAM" id="MobiDB-lite"/>
    </source>
</evidence>
<dbReference type="GO" id="GO:0008270">
    <property type="term" value="F:zinc ion binding"/>
    <property type="evidence" value="ECO:0007669"/>
    <property type="project" value="InterPro"/>
</dbReference>
<feature type="compositionally biased region" description="Basic residues" evidence="10">
    <location>
        <begin position="331"/>
        <end position="347"/>
    </location>
</feature>
<evidence type="ECO:0000256" key="6">
    <source>
        <dbReference type="ARBA" id="ARBA00023204"/>
    </source>
</evidence>
<sequence>MPELPDVERAVREIRLVGLGKEIARVDTHEDAIVYTGVTHQDFADEVSGRIIVQVGRYGKVFYLLLSGEGRMPVLHFGMTGMIQVKGGPATYYKSSKNLVRDEWPPRFMKFILHFSDGVQLAFMDARRLGRIRLCLDPLHESPISKLGFDPLLCMPSLDKFAELMKRRSCPVKALLLDQKFSAGVGNWVADEILYHARVHPERRCNTLTETELDSLHRQTETVCRVAVDADADEEKFPEDWLFKHRWDKGKKNARRSGTLKLPSGAPATIKWTTVGGRTSAYIDELQKPYALSSALEEPLQDEADAGMDAANGDSVLTELSDEPEHARPFSSKRKKIAAASRPRKKRAGDAGDG</sequence>
<dbReference type="Gene3D" id="1.10.8.50">
    <property type="match status" value="1"/>
</dbReference>
<dbReference type="CDD" id="cd08972">
    <property type="entry name" value="PF_Nei_N"/>
    <property type="match status" value="1"/>
</dbReference>
<dbReference type="InterPro" id="IPR012319">
    <property type="entry name" value="FPG_cat"/>
</dbReference>
<dbReference type="EMBL" id="VDMD01000013">
    <property type="protein sequence ID" value="TRM62394.1"/>
    <property type="molecule type" value="Genomic_DNA"/>
</dbReference>
<reference evidence="12 13" key="1">
    <citation type="journal article" date="2019" name="New Phytol.">
        <title>Comparative genomics reveals unique wood-decay strategies and fruiting body development in the Schizophyllaceae.</title>
        <authorList>
            <person name="Almasi E."/>
            <person name="Sahu N."/>
            <person name="Krizsan K."/>
            <person name="Balint B."/>
            <person name="Kovacs G.M."/>
            <person name="Kiss B."/>
            <person name="Cseklye J."/>
            <person name="Drula E."/>
            <person name="Henrissat B."/>
            <person name="Nagy I."/>
            <person name="Chovatia M."/>
            <person name="Adam C."/>
            <person name="LaButti K."/>
            <person name="Lipzen A."/>
            <person name="Riley R."/>
            <person name="Grigoriev I.V."/>
            <person name="Nagy L.G."/>
        </authorList>
    </citation>
    <scope>NUCLEOTIDE SEQUENCE [LARGE SCALE GENOMIC DNA]</scope>
    <source>
        <strain evidence="12 13">NL-1724</strain>
    </source>
</reference>
<keyword evidence="6" id="KW-0234">DNA repair</keyword>
<dbReference type="GO" id="GO:0006284">
    <property type="term" value="P:base-excision repair"/>
    <property type="evidence" value="ECO:0007669"/>
    <property type="project" value="InterPro"/>
</dbReference>
<evidence type="ECO:0000313" key="12">
    <source>
        <dbReference type="EMBL" id="TRM62394.1"/>
    </source>
</evidence>
<dbReference type="OrthoDB" id="444592at2759"/>
<dbReference type="Proteomes" id="UP000320762">
    <property type="component" value="Unassembled WGS sequence"/>
</dbReference>
<dbReference type="InterPro" id="IPR010979">
    <property type="entry name" value="Ribosomal_uS13-like_H2TH"/>
</dbReference>
<gene>
    <name evidence="12" type="ORF">BD626DRAFT_499071</name>
</gene>
<evidence type="ECO:0000256" key="2">
    <source>
        <dbReference type="ARBA" id="ARBA00009409"/>
    </source>
</evidence>
<dbReference type="InterPro" id="IPR035937">
    <property type="entry name" value="FPG_N"/>
</dbReference>
<dbReference type="AlphaFoldDB" id="A0A550CCA0"/>
<dbReference type="GO" id="GO:0008534">
    <property type="term" value="F:oxidized purine nucleobase lesion DNA N-glycosylase activity"/>
    <property type="evidence" value="ECO:0007669"/>
    <property type="project" value="UniProtKB-EC"/>
</dbReference>
<dbReference type="SUPFAM" id="SSF46946">
    <property type="entry name" value="S13-like H2TH domain"/>
    <property type="match status" value="1"/>
</dbReference>
<evidence type="ECO:0000256" key="4">
    <source>
        <dbReference type="ARBA" id="ARBA00022801"/>
    </source>
</evidence>
<organism evidence="12 13">
    <name type="scientific">Schizophyllum amplum</name>
    <dbReference type="NCBI Taxonomy" id="97359"/>
    <lineage>
        <taxon>Eukaryota</taxon>
        <taxon>Fungi</taxon>
        <taxon>Dikarya</taxon>
        <taxon>Basidiomycota</taxon>
        <taxon>Agaricomycotina</taxon>
        <taxon>Agaricomycetes</taxon>
        <taxon>Agaricomycetidae</taxon>
        <taxon>Agaricales</taxon>
        <taxon>Schizophyllaceae</taxon>
        <taxon>Schizophyllum</taxon>
    </lineage>
</organism>
<keyword evidence="8" id="KW-0511">Multifunctional enzyme</keyword>
<keyword evidence="5" id="KW-0238">DNA-binding</keyword>
<evidence type="ECO:0000256" key="9">
    <source>
        <dbReference type="ARBA" id="ARBA00023295"/>
    </source>
</evidence>
<evidence type="ECO:0000256" key="5">
    <source>
        <dbReference type="ARBA" id="ARBA00023125"/>
    </source>
</evidence>
<dbReference type="FunFam" id="1.10.8.50:FF:000009">
    <property type="entry name" value="Formamidopyrimidine-DNA glycosylase"/>
    <property type="match status" value="1"/>
</dbReference>